<dbReference type="SMART" id="SM00388">
    <property type="entry name" value="HisKA"/>
    <property type="match status" value="1"/>
</dbReference>
<dbReference type="Gene3D" id="6.10.340.10">
    <property type="match status" value="1"/>
</dbReference>
<accession>Q03XK9</accession>
<dbReference type="InterPro" id="IPR050351">
    <property type="entry name" value="BphY/WalK/GraS-like"/>
</dbReference>
<evidence type="ECO:0000256" key="2">
    <source>
        <dbReference type="ARBA" id="ARBA00004370"/>
    </source>
</evidence>
<dbReference type="HOGENOM" id="CLU_000445_89_3_9"/>
<dbReference type="KEGG" id="lme:LEUM_0957"/>
<feature type="domain" description="HAMP" evidence="13">
    <location>
        <begin position="79"/>
        <end position="131"/>
    </location>
</feature>
<dbReference type="InterPro" id="IPR036890">
    <property type="entry name" value="HATPase_C_sf"/>
</dbReference>
<dbReference type="GO" id="GO:0000156">
    <property type="term" value="F:phosphorelay response regulator activity"/>
    <property type="evidence" value="ECO:0007669"/>
    <property type="project" value="TreeGrafter"/>
</dbReference>
<evidence type="ECO:0000313" key="15">
    <source>
        <dbReference type="Proteomes" id="UP000000362"/>
    </source>
</evidence>
<evidence type="ECO:0000259" key="13">
    <source>
        <dbReference type="PROSITE" id="PS50885"/>
    </source>
</evidence>
<dbReference type="Proteomes" id="UP000000362">
    <property type="component" value="Chromosome"/>
</dbReference>
<dbReference type="InterPro" id="IPR003594">
    <property type="entry name" value="HATPase_dom"/>
</dbReference>
<dbReference type="CDD" id="cd06225">
    <property type="entry name" value="HAMP"/>
    <property type="match status" value="1"/>
</dbReference>
<dbReference type="GO" id="GO:0016020">
    <property type="term" value="C:membrane"/>
    <property type="evidence" value="ECO:0007669"/>
    <property type="project" value="UniProtKB-SubCell"/>
</dbReference>
<dbReference type="EMBL" id="CP000414">
    <property type="protein sequence ID" value="ABJ62063.1"/>
    <property type="molecule type" value="Genomic_DNA"/>
</dbReference>
<keyword evidence="15" id="KW-1185">Reference proteome</keyword>
<dbReference type="Gene3D" id="3.30.565.10">
    <property type="entry name" value="Histidine kinase-like ATPase, C-terminal domain"/>
    <property type="match status" value="1"/>
</dbReference>
<evidence type="ECO:0000256" key="4">
    <source>
        <dbReference type="ARBA" id="ARBA00022553"/>
    </source>
</evidence>
<dbReference type="GO" id="GO:0007234">
    <property type="term" value="P:osmosensory signaling via phosphorelay pathway"/>
    <property type="evidence" value="ECO:0007669"/>
    <property type="project" value="TreeGrafter"/>
</dbReference>
<dbReference type="SUPFAM" id="SSF47384">
    <property type="entry name" value="Homodimeric domain of signal transducing histidine kinase"/>
    <property type="match status" value="1"/>
</dbReference>
<protein>
    <recommendedName>
        <fullName evidence="3">histidine kinase</fullName>
        <ecNumber evidence="3">2.7.13.3</ecNumber>
    </recommendedName>
</protein>
<dbReference type="CDD" id="cd00075">
    <property type="entry name" value="HATPase"/>
    <property type="match status" value="1"/>
</dbReference>
<gene>
    <name evidence="14" type="ordered locus">LEUM_0957</name>
</gene>
<dbReference type="GO" id="GO:0005524">
    <property type="term" value="F:ATP binding"/>
    <property type="evidence" value="ECO:0007669"/>
    <property type="project" value="UniProtKB-KW"/>
</dbReference>
<name>Q03XK9_LEUMM</name>
<organism evidence="14 15">
    <name type="scientific">Leuconostoc mesenteroides subsp. mesenteroides (strain ATCC 8293 / DSM 20343 / BCRC 11652 / CCM 1803 / JCM 6124 / NCDO 523 / NBRC 100496 / NCIMB 8023 / NCTC 12954 / NRRL B-1118 / 37Y)</name>
    <dbReference type="NCBI Taxonomy" id="203120"/>
    <lineage>
        <taxon>Bacteria</taxon>
        <taxon>Bacillati</taxon>
        <taxon>Bacillota</taxon>
        <taxon>Bacilli</taxon>
        <taxon>Lactobacillales</taxon>
        <taxon>Lactobacillaceae</taxon>
        <taxon>Leuconostoc</taxon>
    </lineage>
</organism>
<dbReference type="PROSITE" id="PS50885">
    <property type="entry name" value="HAMP"/>
    <property type="match status" value="1"/>
</dbReference>
<evidence type="ECO:0000256" key="7">
    <source>
        <dbReference type="ARBA" id="ARBA00022777"/>
    </source>
</evidence>
<comment type="subcellular location">
    <subcellularLocation>
        <location evidence="2">Membrane</location>
    </subcellularLocation>
</comment>
<keyword evidence="10 11" id="KW-0472">Membrane</keyword>
<dbReference type="InterPro" id="IPR005467">
    <property type="entry name" value="His_kinase_dom"/>
</dbReference>
<dbReference type="PRINTS" id="PR00344">
    <property type="entry name" value="BCTRLSENSOR"/>
</dbReference>
<dbReference type="GO" id="GO:0000155">
    <property type="term" value="F:phosphorelay sensor kinase activity"/>
    <property type="evidence" value="ECO:0007669"/>
    <property type="project" value="InterPro"/>
</dbReference>
<dbReference type="FunFam" id="3.30.565.10:FF:000006">
    <property type="entry name" value="Sensor histidine kinase WalK"/>
    <property type="match status" value="1"/>
</dbReference>
<sequence length="355" mass="40647">MKKIKKHKITFQKVSIKELIAAYVIFLLFATIPNIVLMHGGQLALFTNSNFIWYLIYWFIVTLIFIGLISYQKHVLFDQPVSQLNEATRQVAQGDFSVYLEPGHAREKYNDLDYVFENFNLMIEELGSTETLKNDFIANVSHEFKAPLAVIRSYAEALKNETDEEQRDMYTQIIVDETDKMATMVTNVLKLSKIENQALQPHIKKYNVSRQLVETLLNFEKIWASHNISLDINIPDDIEIAADPEMMELVWQNLLSNAFKFVPSDGQVTLRLQQNNEGTEITVRDNGEGMDHNTLNRIFDKFYQGETSHTNQGNGLGLSLVNRIVTLMQGSISVESKLGKGSAFTVWLPLHHLNN</sequence>
<dbReference type="Gene3D" id="1.10.287.130">
    <property type="match status" value="1"/>
</dbReference>
<dbReference type="Pfam" id="PF02518">
    <property type="entry name" value="HATPase_c"/>
    <property type="match status" value="1"/>
</dbReference>
<dbReference type="PANTHER" id="PTHR42878">
    <property type="entry name" value="TWO-COMPONENT HISTIDINE KINASE"/>
    <property type="match status" value="1"/>
</dbReference>
<evidence type="ECO:0000256" key="6">
    <source>
        <dbReference type="ARBA" id="ARBA00022741"/>
    </source>
</evidence>
<dbReference type="SUPFAM" id="SSF55874">
    <property type="entry name" value="ATPase domain of HSP90 chaperone/DNA topoisomerase II/histidine kinase"/>
    <property type="match status" value="1"/>
</dbReference>
<evidence type="ECO:0000256" key="10">
    <source>
        <dbReference type="ARBA" id="ARBA00023136"/>
    </source>
</evidence>
<reference evidence="14 15" key="1">
    <citation type="journal article" date="2006" name="Proc. Natl. Acad. Sci. U.S.A.">
        <title>Comparative genomics of the lactic acid bacteria.</title>
        <authorList>
            <person name="Makarova K."/>
            <person name="Slesarev A."/>
            <person name="Wolf Y."/>
            <person name="Sorokin A."/>
            <person name="Mirkin B."/>
            <person name="Koonin E."/>
            <person name="Pavlov A."/>
            <person name="Pavlova N."/>
            <person name="Karamychev V."/>
            <person name="Polouchine N."/>
            <person name="Shakhova V."/>
            <person name="Grigoriev I."/>
            <person name="Lou Y."/>
            <person name="Rohksar D."/>
            <person name="Lucas S."/>
            <person name="Huang K."/>
            <person name="Goodstein D.M."/>
            <person name="Hawkins T."/>
            <person name="Plengvidhya V."/>
            <person name="Welker D."/>
            <person name="Hughes J."/>
            <person name="Goh Y."/>
            <person name="Benson A."/>
            <person name="Baldwin K."/>
            <person name="Lee J.H."/>
            <person name="Diaz-Muniz I."/>
            <person name="Dosti B."/>
            <person name="Smeianov V."/>
            <person name="Wechter W."/>
            <person name="Barabote R."/>
            <person name="Lorca G."/>
            <person name="Altermann E."/>
            <person name="Barrangou R."/>
            <person name="Ganesan B."/>
            <person name="Xie Y."/>
            <person name="Rawsthorne H."/>
            <person name="Tamir D."/>
            <person name="Parker C."/>
            <person name="Breidt F."/>
            <person name="Broadbent J."/>
            <person name="Hutkins R."/>
            <person name="O'Sullivan D."/>
            <person name="Steele J."/>
            <person name="Unlu G."/>
            <person name="Saier M."/>
            <person name="Klaenhammer T."/>
            <person name="Richardson P."/>
            <person name="Kozyavkin S."/>
            <person name="Weimer B."/>
            <person name="Mills D."/>
        </authorList>
    </citation>
    <scope>NUCLEOTIDE SEQUENCE [LARGE SCALE GENOMIC DNA]</scope>
    <source>
        <strain evidence="15">ATCC 8293 / DSM 20343 / BCRC 11652 / CCM 1803 / JCM 6124 / NCDO 523 / NBRC 100496 / NCIMB 8023 / NCTC 12954 / NRRL B-1118 / 37Y</strain>
    </source>
</reference>
<keyword evidence="11" id="KW-0812">Transmembrane</keyword>
<dbReference type="AlphaFoldDB" id="Q03XK9"/>
<dbReference type="GeneID" id="29576587"/>
<feature type="transmembrane region" description="Helical" evidence="11">
    <location>
        <begin position="51"/>
        <end position="71"/>
    </location>
</feature>
<dbReference type="EnsemblBacteria" id="ABJ62063">
    <property type="protein sequence ID" value="ABJ62063"/>
    <property type="gene ID" value="LEUM_0957"/>
</dbReference>
<evidence type="ECO:0000256" key="5">
    <source>
        <dbReference type="ARBA" id="ARBA00022679"/>
    </source>
</evidence>
<dbReference type="EC" id="2.7.13.3" evidence="3"/>
<keyword evidence="8" id="KW-0067">ATP-binding</keyword>
<evidence type="ECO:0000256" key="11">
    <source>
        <dbReference type="SAM" id="Phobius"/>
    </source>
</evidence>
<evidence type="ECO:0000256" key="1">
    <source>
        <dbReference type="ARBA" id="ARBA00000085"/>
    </source>
</evidence>
<keyword evidence="9" id="KW-0902">Two-component regulatory system</keyword>
<proteinExistence type="predicted"/>
<dbReference type="PANTHER" id="PTHR42878:SF7">
    <property type="entry name" value="SENSOR HISTIDINE KINASE GLRK"/>
    <property type="match status" value="1"/>
</dbReference>
<feature type="domain" description="Histidine kinase" evidence="12">
    <location>
        <begin position="139"/>
        <end position="352"/>
    </location>
</feature>
<comment type="catalytic activity">
    <reaction evidence="1">
        <text>ATP + protein L-histidine = ADP + protein N-phospho-L-histidine.</text>
        <dbReference type="EC" id="2.7.13.3"/>
    </reaction>
</comment>
<dbReference type="PROSITE" id="PS50109">
    <property type="entry name" value="HIS_KIN"/>
    <property type="match status" value="1"/>
</dbReference>
<dbReference type="InterPro" id="IPR003661">
    <property type="entry name" value="HisK_dim/P_dom"/>
</dbReference>
<dbReference type="eggNOG" id="COG2205">
    <property type="taxonomic scope" value="Bacteria"/>
</dbReference>
<evidence type="ECO:0000259" key="12">
    <source>
        <dbReference type="PROSITE" id="PS50109"/>
    </source>
</evidence>
<keyword evidence="7 14" id="KW-0418">Kinase</keyword>
<keyword evidence="11" id="KW-1133">Transmembrane helix</keyword>
<dbReference type="InterPro" id="IPR003660">
    <property type="entry name" value="HAMP_dom"/>
</dbReference>
<evidence type="ECO:0000256" key="9">
    <source>
        <dbReference type="ARBA" id="ARBA00023012"/>
    </source>
</evidence>
<keyword evidence="4" id="KW-0597">Phosphoprotein</keyword>
<evidence type="ECO:0000256" key="3">
    <source>
        <dbReference type="ARBA" id="ARBA00012438"/>
    </source>
</evidence>
<evidence type="ECO:0000256" key="8">
    <source>
        <dbReference type="ARBA" id="ARBA00022840"/>
    </source>
</evidence>
<dbReference type="FunFam" id="1.10.287.130:FF:000001">
    <property type="entry name" value="Two-component sensor histidine kinase"/>
    <property type="match status" value="1"/>
</dbReference>
<feature type="transmembrane region" description="Helical" evidence="11">
    <location>
        <begin position="20"/>
        <end position="39"/>
    </location>
</feature>
<dbReference type="GO" id="GO:0030295">
    <property type="term" value="F:protein kinase activator activity"/>
    <property type="evidence" value="ECO:0007669"/>
    <property type="project" value="TreeGrafter"/>
</dbReference>
<keyword evidence="5" id="KW-0808">Transferase</keyword>
<evidence type="ECO:0000313" key="14">
    <source>
        <dbReference type="EMBL" id="ABJ62063.1"/>
    </source>
</evidence>
<dbReference type="CDD" id="cd00082">
    <property type="entry name" value="HisKA"/>
    <property type="match status" value="1"/>
</dbReference>
<keyword evidence="6" id="KW-0547">Nucleotide-binding</keyword>
<dbReference type="SMART" id="SM00387">
    <property type="entry name" value="HATPase_c"/>
    <property type="match status" value="1"/>
</dbReference>
<dbReference type="InterPro" id="IPR004358">
    <property type="entry name" value="Sig_transdc_His_kin-like_C"/>
</dbReference>
<dbReference type="RefSeq" id="WP_011679715.1">
    <property type="nucleotide sequence ID" value="NC_008531.1"/>
</dbReference>
<dbReference type="Pfam" id="PF00512">
    <property type="entry name" value="HisKA"/>
    <property type="match status" value="1"/>
</dbReference>
<dbReference type="InterPro" id="IPR036097">
    <property type="entry name" value="HisK_dim/P_sf"/>
</dbReference>